<dbReference type="OrthoDB" id="10039566at2759"/>
<dbReference type="Proteomes" id="UP000030104">
    <property type="component" value="Unassembled WGS sequence"/>
</dbReference>
<dbReference type="PANTHER" id="PTHR35895">
    <property type="entry name" value="CHROMOSOME 16, WHOLE GENOME SHOTGUN SEQUENCE"/>
    <property type="match status" value="1"/>
</dbReference>
<dbReference type="PANTHER" id="PTHR35895:SF1">
    <property type="entry name" value="LIPID-BINDING SERUM GLYCOPROTEIN C-TERMINAL DOMAIN-CONTAINING PROTEIN"/>
    <property type="match status" value="1"/>
</dbReference>
<proteinExistence type="predicted"/>
<dbReference type="PhylomeDB" id="A0A0A2KTB9"/>
<dbReference type="HOGENOM" id="CLU_035244_1_0_1"/>
<dbReference type="GO" id="GO:0000329">
    <property type="term" value="C:fungal-type vacuole membrane"/>
    <property type="evidence" value="ECO:0007669"/>
    <property type="project" value="InterPro"/>
</dbReference>
<keyword evidence="3" id="KW-1185">Reference proteome</keyword>
<dbReference type="AlphaFoldDB" id="A0A0A2KTB9"/>
<comment type="caution">
    <text evidence="2">The sequence shown here is derived from an EMBL/GenBank/DDBJ whole genome shotgun (WGS) entry which is preliminary data.</text>
</comment>
<name>A0A0A2KTB9_PENIT</name>
<keyword evidence="1" id="KW-0812">Transmembrane</keyword>
<sequence>MAKSDISSNSETDEALRASAKPTLWGRFKAHMKRFWWAYLIAFCISVLVIILPLIYVGVPNFANSYINKYDYDYNGLEITNPRPTALHIKQKRPIKSGVSGSGHLNAFNATCRLKDTDEIFTIFPVPRIAFGKGAVLDIDQDMDLSCVDCLSRLTSGFSSNKSSSILIEGSPDMKYGALPTAHLNIHKTVKVDGFNFTSFLNTKGALNITSLEIMEPPVDGYNFNVTISMRNPTPFIIELGHVTFNLTLGDSDLGWIDFPYLFLGKSIRSSVVLGSLNKLTLVKEAISGGDDFGHVTIGVHGNSCSFKGVDIPYFTAAIRALSASYRYDREDFGDNFRDDKVLTL</sequence>
<protein>
    <submittedName>
        <fullName evidence="2">Uncharacterized protein</fullName>
    </submittedName>
</protein>
<evidence type="ECO:0000313" key="3">
    <source>
        <dbReference type="Proteomes" id="UP000030104"/>
    </source>
</evidence>
<evidence type="ECO:0000256" key="1">
    <source>
        <dbReference type="SAM" id="Phobius"/>
    </source>
</evidence>
<feature type="transmembrane region" description="Helical" evidence="1">
    <location>
        <begin position="36"/>
        <end position="59"/>
    </location>
</feature>
<dbReference type="InterPro" id="IPR022185">
    <property type="entry name" value="DUF3712"/>
</dbReference>
<dbReference type="Pfam" id="PF12505">
    <property type="entry name" value="DUF3712"/>
    <property type="match status" value="1"/>
</dbReference>
<keyword evidence="1" id="KW-0472">Membrane</keyword>
<reference evidence="2 3" key="1">
    <citation type="journal article" date="2015" name="Mol. Plant Microbe Interact.">
        <title>Genome, transcriptome, and functional analyses of Penicillium expansum provide new insights into secondary metabolism and pathogenicity.</title>
        <authorList>
            <person name="Ballester A.R."/>
            <person name="Marcet-Houben M."/>
            <person name="Levin E."/>
            <person name="Sela N."/>
            <person name="Selma-Lazaro C."/>
            <person name="Carmona L."/>
            <person name="Wisniewski M."/>
            <person name="Droby S."/>
            <person name="Gonzalez-Candelas L."/>
            <person name="Gabaldon T."/>
        </authorList>
    </citation>
    <scope>NUCLEOTIDE SEQUENCE [LARGE SCALE GENOMIC DNA]</scope>
    <source>
        <strain evidence="2 3">PHI-1</strain>
    </source>
</reference>
<organism evidence="2 3">
    <name type="scientific">Penicillium italicum</name>
    <name type="common">Blue mold</name>
    <dbReference type="NCBI Taxonomy" id="40296"/>
    <lineage>
        <taxon>Eukaryota</taxon>
        <taxon>Fungi</taxon>
        <taxon>Dikarya</taxon>
        <taxon>Ascomycota</taxon>
        <taxon>Pezizomycotina</taxon>
        <taxon>Eurotiomycetes</taxon>
        <taxon>Eurotiomycetidae</taxon>
        <taxon>Eurotiales</taxon>
        <taxon>Aspergillaceae</taxon>
        <taxon>Penicillium</taxon>
    </lineage>
</organism>
<dbReference type="EMBL" id="JQGA01001273">
    <property type="protein sequence ID" value="KGO67595.1"/>
    <property type="molecule type" value="Genomic_DNA"/>
</dbReference>
<dbReference type="InterPro" id="IPR046368">
    <property type="entry name" value="Tag1"/>
</dbReference>
<evidence type="ECO:0000313" key="2">
    <source>
        <dbReference type="EMBL" id="KGO67595.1"/>
    </source>
</evidence>
<dbReference type="OMA" id="MKRFWWA"/>
<gene>
    <name evidence="2" type="ORF">PITC_064730</name>
</gene>
<accession>A0A0A2KTB9</accession>
<keyword evidence="1" id="KW-1133">Transmembrane helix</keyword>
<dbReference type="STRING" id="40296.A0A0A2KTB9"/>